<evidence type="ECO:0000313" key="3">
    <source>
        <dbReference type="Proteomes" id="UP000095743"/>
    </source>
</evidence>
<evidence type="ECO:0000256" key="1">
    <source>
        <dbReference type="SAM" id="Phobius"/>
    </source>
</evidence>
<keyword evidence="1" id="KW-0472">Membrane</keyword>
<protein>
    <recommendedName>
        <fullName evidence="4">Cytochrome b561 bacterial/Ni-hydrogenase domain-containing protein</fullName>
    </recommendedName>
</protein>
<dbReference type="Proteomes" id="UP000095743">
    <property type="component" value="Chromosome"/>
</dbReference>
<keyword evidence="3" id="KW-1185">Reference proteome</keyword>
<dbReference type="KEGG" id="gfe:Gferi_05600"/>
<proteinExistence type="predicted"/>
<name>A0A1D8GDU2_9FIRM</name>
<sequence>MEQKNREFIERRKGPDILVRLVHWLGAAAWIIMFFILAITDRAKPQMATFFDRFFKIQVRETWNYSLVQWSFYLMILLSILCIIGLLVNAKRHRRKSDRYSFSLIMMLILAVVGILMYIASF</sequence>
<feature type="transmembrane region" description="Helical" evidence="1">
    <location>
        <begin position="100"/>
        <end position="120"/>
    </location>
</feature>
<dbReference type="OrthoDB" id="6119503at2"/>
<feature type="transmembrane region" description="Helical" evidence="1">
    <location>
        <begin position="21"/>
        <end position="40"/>
    </location>
</feature>
<dbReference type="STRING" id="1424294.Gferi_05600"/>
<reference evidence="2 3" key="1">
    <citation type="submission" date="2016-09" db="EMBL/GenBank/DDBJ databases">
        <title>Genomic analysis reveals versatility of anaerobic energy metabolism of Geosporobacter ferrireducens IRF9 of phylum Firmicutes.</title>
        <authorList>
            <person name="Kim S.-J."/>
        </authorList>
    </citation>
    <scope>NUCLEOTIDE SEQUENCE [LARGE SCALE GENOMIC DNA]</scope>
    <source>
        <strain evidence="2 3">IRF9</strain>
    </source>
</reference>
<keyword evidence="1" id="KW-1133">Transmembrane helix</keyword>
<dbReference type="EMBL" id="CP017269">
    <property type="protein sequence ID" value="AOT69079.1"/>
    <property type="molecule type" value="Genomic_DNA"/>
</dbReference>
<keyword evidence="1" id="KW-0812">Transmembrane</keyword>
<organism evidence="2 3">
    <name type="scientific">Geosporobacter ferrireducens</name>
    <dbReference type="NCBI Taxonomy" id="1424294"/>
    <lineage>
        <taxon>Bacteria</taxon>
        <taxon>Bacillati</taxon>
        <taxon>Bacillota</taxon>
        <taxon>Clostridia</taxon>
        <taxon>Peptostreptococcales</taxon>
        <taxon>Thermotaleaceae</taxon>
        <taxon>Geosporobacter</taxon>
    </lineage>
</organism>
<feature type="transmembrane region" description="Helical" evidence="1">
    <location>
        <begin position="70"/>
        <end position="88"/>
    </location>
</feature>
<evidence type="ECO:0008006" key="4">
    <source>
        <dbReference type="Google" id="ProtNLM"/>
    </source>
</evidence>
<gene>
    <name evidence="2" type="ORF">Gferi_05600</name>
</gene>
<dbReference type="AlphaFoldDB" id="A0A1D8GDU2"/>
<evidence type="ECO:0000313" key="2">
    <source>
        <dbReference type="EMBL" id="AOT69079.1"/>
    </source>
</evidence>
<accession>A0A1D8GDU2</accession>
<dbReference type="RefSeq" id="WP_069974645.1">
    <property type="nucleotide sequence ID" value="NZ_CP017269.1"/>
</dbReference>